<keyword evidence="9" id="KW-1185">Reference proteome</keyword>
<sequence>MSDNQADAKSRPRGREADDKQAFDRMMAELERMNVGELRELASAAESLIQRKAEDEKRSLKEEIERRAADLGISIRDLFGEPVQASGRGRGRPARKAETEAPAPKYRGPNGEGWSGRGRMPKWLQVAQAEGKSKDDYLIRS</sequence>
<dbReference type="InterPro" id="IPR037150">
    <property type="entry name" value="H-NS_C_dom_sf"/>
</dbReference>
<organism evidence="8 9">
    <name type="scientific">Sabulicella glaciei</name>
    <dbReference type="NCBI Taxonomy" id="2984948"/>
    <lineage>
        <taxon>Bacteria</taxon>
        <taxon>Pseudomonadati</taxon>
        <taxon>Pseudomonadota</taxon>
        <taxon>Alphaproteobacteria</taxon>
        <taxon>Acetobacterales</taxon>
        <taxon>Acetobacteraceae</taxon>
        <taxon>Sabulicella</taxon>
    </lineage>
</organism>
<keyword evidence="5" id="KW-0175">Coiled coil</keyword>
<dbReference type="SMART" id="SM00528">
    <property type="entry name" value="HNS"/>
    <property type="match status" value="1"/>
</dbReference>
<accession>A0ABT3NTU4</accession>
<evidence type="ECO:0000259" key="7">
    <source>
        <dbReference type="SMART" id="SM00528"/>
    </source>
</evidence>
<evidence type="ECO:0000256" key="6">
    <source>
        <dbReference type="SAM" id="MobiDB-lite"/>
    </source>
</evidence>
<evidence type="ECO:0000256" key="5">
    <source>
        <dbReference type="SAM" id="Coils"/>
    </source>
</evidence>
<dbReference type="PANTHER" id="PTHR38097:SF2">
    <property type="entry name" value="DNA-BINDING PROTEIN STPA"/>
    <property type="match status" value="1"/>
</dbReference>
<comment type="caution">
    <text evidence="8">The sequence shown here is derived from an EMBL/GenBank/DDBJ whole genome shotgun (WGS) entry which is preliminary data.</text>
</comment>
<dbReference type="SUPFAM" id="SSF81273">
    <property type="entry name" value="H-NS histone-like proteins"/>
    <property type="match status" value="1"/>
</dbReference>
<dbReference type="Proteomes" id="UP001526430">
    <property type="component" value="Unassembled WGS sequence"/>
</dbReference>
<evidence type="ECO:0000313" key="8">
    <source>
        <dbReference type="EMBL" id="MCW8085590.1"/>
    </source>
</evidence>
<evidence type="ECO:0000313" key="9">
    <source>
        <dbReference type="Proteomes" id="UP001526430"/>
    </source>
</evidence>
<comment type="similarity">
    <text evidence="2">Belongs to the histone-like protein H-NS family.</text>
</comment>
<dbReference type="Gene3D" id="4.10.430.10">
    <property type="entry name" value="Histone-like protein H-NS, C-terminal domain"/>
    <property type="match status" value="1"/>
</dbReference>
<comment type="subcellular location">
    <subcellularLocation>
        <location evidence="1">Cytoplasm</location>
        <location evidence="1">Nucleoid</location>
    </subcellularLocation>
</comment>
<evidence type="ECO:0000256" key="2">
    <source>
        <dbReference type="ARBA" id="ARBA00010610"/>
    </source>
</evidence>
<gene>
    <name evidence="8" type="ORF">OF850_08135</name>
</gene>
<feature type="region of interest" description="Disordered" evidence="6">
    <location>
        <begin position="80"/>
        <end position="120"/>
    </location>
</feature>
<dbReference type="RefSeq" id="WP_301589503.1">
    <property type="nucleotide sequence ID" value="NZ_JAPFQI010000004.1"/>
</dbReference>
<evidence type="ECO:0000256" key="3">
    <source>
        <dbReference type="ARBA" id="ARBA00022490"/>
    </source>
</evidence>
<feature type="region of interest" description="Disordered" evidence="6">
    <location>
        <begin position="1"/>
        <end position="23"/>
    </location>
</feature>
<name>A0ABT3NTU4_9PROT</name>
<reference evidence="8 9" key="1">
    <citation type="submission" date="2022-10" db="EMBL/GenBank/DDBJ databases">
        <title>Roseococcus glaciei nov., sp. nov., isolated from glacier.</title>
        <authorList>
            <person name="Liu Q."/>
            <person name="Xin Y.-H."/>
        </authorList>
    </citation>
    <scope>NUCLEOTIDE SEQUENCE [LARGE SCALE GENOMIC DNA]</scope>
    <source>
        <strain evidence="8 9">MDT2-1-1</strain>
    </source>
</reference>
<dbReference type="Pfam" id="PF00816">
    <property type="entry name" value="Histone_HNS"/>
    <property type="match status" value="1"/>
</dbReference>
<dbReference type="InterPro" id="IPR027444">
    <property type="entry name" value="H-NS_C_dom"/>
</dbReference>
<feature type="coiled-coil region" evidence="5">
    <location>
        <begin position="38"/>
        <end position="70"/>
    </location>
</feature>
<keyword evidence="4" id="KW-0238">DNA-binding</keyword>
<evidence type="ECO:0000256" key="1">
    <source>
        <dbReference type="ARBA" id="ARBA00004453"/>
    </source>
</evidence>
<feature type="domain" description="DNA-binding protein H-NS-like C-terminal" evidence="7">
    <location>
        <begin position="96"/>
        <end position="139"/>
    </location>
</feature>
<dbReference type="EMBL" id="JAPFQI010000004">
    <property type="protein sequence ID" value="MCW8085590.1"/>
    <property type="molecule type" value="Genomic_DNA"/>
</dbReference>
<proteinExistence type="inferred from homology"/>
<dbReference type="PANTHER" id="PTHR38097">
    <property type="match status" value="1"/>
</dbReference>
<evidence type="ECO:0000256" key="4">
    <source>
        <dbReference type="ARBA" id="ARBA00023125"/>
    </source>
</evidence>
<protein>
    <submittedName>
        <fullName evidence="8">H-NS histone family protein</fullName>
    </submittedName>
</protein>
<keyword evidence="3" id="KW-0963">Cytoplasm</keyword>